<reference evidence="1" key="1">
    <citation type="submission" date="2020-04" db="EMBL/GenBank/DDBJ databases">
        <authorList>
            <person name="Zhang T."/>
        </authorList>
    </citation>
    <scope>NUCLEOTIDE SEQUENCE</scope>
    <source>
        <strain evidence="1">HKST-UBA02</strain>
    </source>
</reference>
<gene>
    <name evidence="1" type="ORF">KC573_04555</name>
</gene>
<organism evidence="1 2">
    <name type="scientific">candidate division WWE3 bacterium</name>
    <dbReference type="NCBI Taxonomy" id="2053526"/>
    <lineage>
        <taxon>Bacteria</taxon>
        <taxon>Katanobacteria</taxon>
    </lineage>
</organism>
<feature type="non-terminal residue" evidence="1">
    <location>
        <position position="251"/>
    </location>
</feature>
<comment type="caution">
    <text evidence="1">The sequence shown here is derived from an EMBL/GenBank/DDBJ whole genome shotgun (WGS) entry which is preliminary data.</text>
</comment>
<proteinExistence type="predicted"/>
<reference evidence="1" key="2">
    <citation type="journal article" date="2021" name="Microbiome">
        <title>Successional dynamics and alternative stable states in a saline activated sludge microbial community over 9 years.</title>
        <authorList>
            <person name="Wang Y."/>
            <person name="Ye J."/>
            <person name="Ju F."/>
            <person name="Liu L."/>
            <person name="Boyd J.A."/>
            <person name="Deng Y."/>
            <person name="Parks D.H."/>
            <person name="Jiang X."/>
            <person name="Yin X."/>
            <person name="Woodcroft B.J."/>
            <person name="Tyson G.W."/>
            <person name="Hugenholtz P."/>
            <person name="Polz M.F."/>
            <person name="Zhang T."/>
        </authorList>
    </citation>
    <scope>NUCLEOTIDE SEQUENCE</scope>
    <source>
        <strain evidence="1">HKST-UBA02</strain>
    </source>
</reference>
<evidence type="ECO:0000313" key="1">
    <source>
        <dbReference type="EMBL" id="MCA9398076.1"/>
    </source>
</evidence>
<dbReference type="AlphaFoldDB" id="A0A955LXL8"/>
<dbReference type="Proteomes" id="UP000699691">
    <property type="component" value="Unassembled WGS sequence"/>
</dbReference>
<name>A0A955LXL8_UNCKA</name>
<evidence type="ECO:0000313" key="2">
    <source>
        <dbReference type="Proteomes" id="UP000699691"/>
    </source>
</evidence>
<protein>
    <submittedName>
        <fullName evidence="1">Uncharacterized protein</fullName>
    </submittedName>
</protein>
<dbReference type="EMBL" id="JAGQKY010000276">
    <property type="protein sequence ID" value="MCA9398076.1"/>
    <property type="molecule type" value="Genomic_DNA"/>
</dbReference>
<sequence>MTDTYTASDKSKDIKTSLQSLHSEAKKKLSDAHPKAWKAITTNSVPVKHIVTKTKHAATSAALAGTLLASTTPAILAGQTTAQTHKNDDLSITKPEPPVFVSLQQSLTELLPFTPHKLTQAQSDLVSIRLKNLLGVKAVSELDGFSLNTDYGYMGAEQHLPRFAGDTIQQHDEFQASGITKSRGAFGYFASSKVAMTEEEVLQEKYYVAVQSFLSPSWSRNSRVFKDWLAFRKVLVVNPTTGKAVVAVVGD</sequence>
<accession>A0A955LXL8</accession>